<dbReference type="EMBL" id="CP043028">
    <property type="protein sequence ID" value="QFJ53954.1"/>
    <property type="molecule type" value="Genomic_DNA"/>
</dbReference>
<evidence type="ECO:0008006" key="3">
    <source>
        <dbReference type="Google" id="ProtNLM"/>
    </source>
</evidence>
<dbReference type="RefSeq" id="WP_151622451.1">
    <property type="nucleotide sequence ID" value="NZ_CP043028.1"/>
</dbReference>
<reference evidence="2" key="1">
    <citation type="submission" date="2019-08" db="EMBL/GenBank/DDBJ databases">
        <title>Complete Genome Sequence of the Polysaccharide-Degrading Rumen Bacterium Pseudobutyrivibrio xylanivorans MA3014.</title>
        <authorList>
            <person name="Palevich N."/>
            <person name="Maclean P.H."/>
            <person name="Kelly W.J."/>
            <person name="Leahy S.C."/>
            <person name="Rakonjac J."/>
            <person name="Attwood G.T."/>
        </authorList>
    </citation>
    <scope>NUCLEOTIDE SEQUENCE [LARGE SCALE GENOMIC DNA]</scope>
    <source>
        <strain evidence="2">MA3014</strain>
    </source>
</reference>
<evidence type="ECO:0000313" key="1">
    <source>
        <dbReference type="EMBL" id="QFJ53954.1"/>
    </source>
</evidence>
<gene>
    <name evidence="1" type="ORF">FXF36_03255</name>
</gene>
<dbReference type="SUPFAM" id="SSF63825">
    <property type="entry name" value="YWTD domain"/>
    <property type="match status" value="1"/>
</dbReference>
<accession>A0A5P6VRW3</accession>
<dbReference type="Gene3D" id="2.120.10.30">
    <property type="entry name" value="TolB, C-terminal domain"/>
    <property type="match status" value="1"/>
</dbReference>
<dbReference type="InterPro" id="IPR011042">
    <property type="entry name" value="6-blade_b-propeller_TolB-like"/>
</dbReference>
<organism evidence="1 2">
    <name type="scientific">Pseudobutyrivibrio xylanivorans</name>
    <dbReference type="NCBI Taxonomy" id="185007"/>
    <lineage>
        <taxon>Bacteria</taxon>
        <taxon>Bacillati</taxon>
        <taxon>Bacillota</taxon>
        <taxon>Clostridia</taxon>
        <taxon>Lachnospirales</taxon>
        <taxon>Lachnospiraceae</taxon>
        <taxon>Pseudobutyrivibrio</taxon>
    </lineage>
</organism>
<evidence type="ECO:0000313" key="2">
    <source>
        <dbReference type="Proteomes" id="UP000327030"/>
    </source>
</evidence>
<proteinExistence type="predicted"/>
<dbReference type="AlphaFoldDB" id="A0A5P6VRW3"/>
<name>A0A5P6VRW3_PSEXY</name>
<dbReference type="OrthoDB" id="6308355at2"/>
<sequence>MALPISSVKRTIGSIRLFSRALRLEPRCGVFVNDHVALVSYHGAIFRVNCGTGEITEEHSFRSEMNNPLCFTKIEGVTGFTDGIYYGEYFLNHEGAEVNIHRRNLDGSWQVVYTFPAGSIYHIHGLVPCPQKDCVYILTGDKDEESGIYEAKNDFSEVKVIVSGKQAYRACVALHIENGLLYTTDTPLEQNYLYQLDFDTKDITAVMPIAGPCIYGQAISEDEMIFSTSVEPDSRITGLKYQFTYKLGLGVKDRVSHVYYVKWVDGKAEAKEIFSGKKDIIPMGAGQFGTIMFPNGVGKIFMTGQALRKYDNKTILIDELGV</sequence>
<dbReference type="Proteomes" id="UP000327030">
    <property type="component" value="Chromosome 1"/>
</dbReference>
<protein>
    <recommendedName>
        <fullName evidence="3">DUF5050 domain-containing protein</fullName>
    </recommendedName>
</protein>
<dbReference type="KEGG" id="pxv:FXF36_03255"/>